<evidence type="ECO:0000313" key="2">
    <source>
        <dbReference type="EMBL" id="CAG8759716.1"/>
    </source>
</evidence>
<accession>A0A9N9J192</accession>
<feature type="compositionally biased region" description="Polar residues" evidence="1">
    <location>
        <begin position="1"/>
        <end position="21"/>
    </location>
</feature>
<reference evidence="2" key="1">
    <citation type="submission" date="2021-06" db="EMBL/GenBank/DDBJ databases">
        <authorList>
            <person name="Kallberg Y."/>
            <person name="Tangrot J."/>
            <person name="Rosling A."/>
        </authorList>
    </citation>
    <scope>NUCLEOTIDE SEQUENCE</scope>
    <source>
        <strain evidence="2">CL551</strain>
    </source>
</reference>
<proteinExistence type="predicted"/>
<evidence type="ECO:0000256" key="1">
    <source>
        <dbReference type="SAM" id="MobiDB-lite"/>
    </source>
</evidence>
<evidence type="ECO:0000313" key="3">
    <source>
        <dbReference type="Proteomes" id="UP000789342"/>
    </source>
</evidence>
<feature type="non-terminal residue" evidence="2">
    <location>
        <position position="1"/>
    </location>
</feature>
<dbReference type="EMBL" id="CAJVPV010040114">
    <property type="protein sequence ID" value="CAG8759716.1"/>
    <property type="molecule type" value="Genomic_DNA"/>
</dbReference>
<feature type="region of interest" description="Disordered" evidence="1">
    <location>
        <begin position="1"/>
        <end position="25"/>
    </location>
</feature>
<dbReference type="Proteomes" id="UP000789342">
    <property type="component" value="Unassembled WGS sequence"/>
</dbReference>
<protein>
    <submittedName>
        <fullName evidence="2">16011_t:CDS:1</fullName>
    </submittedName>
</protein>
<sequence length="54" mass="6024">SSPSSSAIKNDYSDNGNPNEFTTKELDMERVCPALIQYVTGVAKEQMEEAEWIV</sequence>
<name>A0A9N9J192_9GLOM</name>
<comment type="caution">
    <text evidence="2">The sequence shown here is derived from an EMBL/GenBank/DDBJ whole genome shotgun (WGS) entry which is preliminary data.</text>
</comment>
<feature type="non-terminal residue" evidence="2">
    <location>
        <position position="54"/>
    </location>
</feature>
<dbReference type="AlphaFoldDB" id="A0A9N9J192"/>
<dbReference type="OrthoDB" id="2413558at2759"/>
<keyword evidence="3" id="KW-1185">Reference proteome</keyword>
<organism evidence="2 3">
    <name type="scientific">Acaulospora morrowiae</name>
    <dbReference type="NCBI Taxonomy" id="94023"/>
    <lineage>
        <taxon>Eukaryota</taxon>
        <taxon>Fungi</taxon>
        <taxon>Fungi incertae sedis</taxon>
        <taxon>Mucoromycota</taxon>
        <taxon>Glomeromycotina</taxon>
        <taxon>Glomeromycetes</taxon>
        <taxon>Diversisporales</taxon>
        <taxon>Acaulosporaceae</taxon>
        <taxon>Acaulospora</taxon>
    </lineage>
</organism>
<gene>
    <name evidence="2" type="ORF">AMORRO_LOCUS15832</name>
</gene>